<sequence>MDKPKLTPVAQPAGLALLRLIDPDHVEGAVVEQALAQDLHSLHGKQLLALLRRLRAAQSNQQHYAGASVEQAEQQFGAAIAAVKAELATRPHIPNKQEAKALRQAAAKKR</sequence>
<gene>
    <name evidence="1" type="ORF">FHI69_01575</name>
</gene>
<dbReference type="AlphaFoldDB" id="A0A5C4NXV6"/>
<proteinExistence type="predicted"/>
<evidence type="ECO:0000313" key="1">
    <source>
        <dbReference type="EMBL" id="TNC78016.1"/>
    </source>
</evidence>
<organism evidence="1 2">
    <name type="scientific">Janthinobacterium lividum</name>
    <dbReference type="NCBI Taxonomy" id="29581"/>
    <lineage>
        <taxon>Bacteria</taxon>
        <taxon>Pseudomonadati</taxon>
        <taxon>Pseudomonadota</taxon>
        <taxon>Betaproteobacteria</taxon>
        <taxon>Burkholderiales</taxon>
        <taxon>Oxalobacteraceae</taxon>
        <taxon>Janthinobacterium</taxon>
    </lineage>
</organism>
<protein>
    <submittedName>
        <fullName evidence="1">Uncharacterized protein</fullName>
    </submittedName>
</protein>
<reference evidence="1 2" key="1">
    <citation type="submission" date="2019-06" db="EMBL/GenBank/DDBJ databases">
        <title>Genome sequence of Janthinobacterium lividum UCD_MED1.</title>
        <authorList>
            <person name="De Leon M.E."/>
            <person name="Jospin G."/>
        </authorList>
    </citation>
    <scope>NUCLEOTIDE SEQUENCE [LARGE SCALE GENOMIC DNA]</scope>
    <source>
        <strain evidence="1 2">UCD_MED1</strain>
    </source>
</reference>
<dbReference type="RefSeq" id="WP_139089205.1">
    <property type="nucleotide sequence ID" value="NZ_VDGE01000001.1"/>
</dbReference>
<name>A0A5C4NXV6_9BURK</name>
<accession>A0A5C4NXV6</accession>
<comment type="caution">
    <text evidence="1">The sequence shown here is derived from an EMBL/GenBank/DDBJ whole genome shotgun (WGS) entry which is preliminary data.</text>
</comment>
<evidence type="ECO:0000313" key="2">
    <source>
        <dbReference type="Proteomes" id="UP000305681"/>
    </source>
</evidence>
<dbReference type="Proteomes" id="UP000305681">
    <property type="component" value="Unassembled WGS sequence"/>
</dbReference>
<dbReference type="EMBL" id="VDGE01000001">
    <property type="protein sequence ID" value="TNC78016.1"/>
    <property type="molecule type" value="Genomic_DNA"/>
</dbReference>